<protein>
    <recommendedName>
        <fullName evidence="5">Ig-like domain-containing protein</fullName>
    </recommendedName>
</protein>
<dbReference type="GO" id="GO:0005886">
    <property type="term" value="C:plasma membrane"/>
    <property type="evidence" value="ECO:0007669"/>
    <property type="project" value="TreeGrafter"/>
</dbReference>
<dbReference type="SUPFAM" id="SSF48726">
    <property type="entry name" value="Immunoglobulin"/>
    <property type="match status" value="3"/>
</dbReference>
<gene>
    <name evidence="6" type="primary">LOC107373928</name>
</gene>
<proteinExistence type="predicted"/>
<reference evidence="6" key="2">
    <citation type="submission" date="2025-09" db="UniProtKB">
        <authorList>
            <consortium name="Ensembl"/>
        </authorList>
    </citation>
    <scope>IDENTIFICATION</scope>
</reference>
<dbReference type="PROSITE" id="PS50835">
    <property type="entry name" value="IG_LIKE"/>
    <property type="match status" value="1"/>
</dbReference>
<evidence type="ECO:0000256" key="3">
    <source>
        <dbReference type="ARBA" id="ARBA00023136"/>
    </source>
</evidence>
<evidence type="ECO:0000313" key="6">
    <source>
        <dbReference type="Ensembl" id="ENSNFUP00015030918.1"/>
    </source>
</evidence>
<dbReference type="Proteomes" id="UP000694548">
    <property type="component" value="Unassembled WGS sequence"/>
</dbReference>
<evidence type="ECO:0000256" key="4">
    <source>
        <dbReference type="SAM" id="SignalP"/>
    </source>
</evidence>
<dbReference type="Gene3D" id="2.60.40.10">
    <property type="entry name" value="Immunoglobulins"/>
    <property type="match status" value="3"/>
</dbReference>
<dbReference type="GO" id="GO:0004888">
    <property type="term" value="F:transmembrane signaling receptor activity"/>
    <property type="evidence" value="ECO:0007669"/>
    <property type="project" value="TreeGrafter"/>
</dbReference>
<dbReference type="Ensembl" id="ENSNFUT00015032308.1">
    <property type="protein sequence ID" value="ENSNFUP00015030918.1"/>
    <property type="gene ID" value="ENSNFUG00015015068.1"/>
</dbReference>
<feature type="chain" id="PRO_5034984639" description="Ig-like domain-containing protein" evidence="4">
    <location>
        <begin position="24"/>
        <end position="361"/>
    </location>
</feature>
<sequence>MWRFQNLLILLCTAFSRLPQTASVIQVFGYEGRDVKISCSYSWWFTSTEKYFCKEDCGYKDVLITAKQQRKNRYSISDDENKRIFTVTISDLKLDDTGTYWCGVSKEGPDSYTEVNCCDKVTQIQGDEGGSVSIRCPYESKKKNVLKYVCRGKQPSTCLQRALITSDRQTKRFRFTDDRKSRTFTITIYNLTLEDFGSYLCGVQSDSGLDDFSAVELEVKGQMSLYALKLLQKGQSFLKFTKFFYFVPTFFFPTEFCRVKSSIIRGIVGRPVTFQCSHPPQLRDKEKFFCKGDQLNNCTDMMANPTKFRLHQLSSSCFSVTITELEAGDAGRYYCGPDSQRSFTDYTRIQLEVGKIRKTKQ</sequence>
<keyword evidence="2" id="KW-0812">Transmembrane</keyword>
<comment type="subcellular location">
    <subcellularLocation>
        <location evidence="1">Membrane</location>
    </subcellularLocation>
</comment>
<keyword evidence="3" id="KW-0472">Membrane</keyword>
<dbReference type="GeneTree" id="ENSGT00950000182977"/>
<evidence type="ECO:0000256" key="2">
    <source>
        <dbReference type="ARBA" id="ARBA00022692"/>
    </source>
</evidence>
<dbReference type="SMART" id="SM00409">
    <property type="entry name" value="IG"/>
    <property type="match status" value="3"/>
</dbReference>
<dbReference type="Pfam" id="PF07686">
    <property type="entry name" value="V-set"/>
    <property type="match status" value="2"/>
</dbReference>
<feature type="domain" description="Ig-like" evidence="5">
    <location>
        <begin position="109"/>
        <end position="216"/>
    </location>
</feature>
<keyword evidence="4" id="KW-0732">Signal</keyword>
<dbReference type="InterPro" id="IPR003599">
    <property type="entry name" value="Ig_sub"/>
</dbReference>
<dbReference type="InterPro" id="IPR013106">
    <property type="entry name" value="Ig_V-set"/>
</dbReference>
<keyword evidence="7" id="KW-1185">Reference proteome</keyword>
<dbReference type="InterPro" id="IPR036179">
    <property type="entry name" value="Ig-like_dom_sf"/>
</dbReference>
<evidence type="ECO:0000259" key="5">
    <source>
        <dbReference type="PROSITE" id="PS50835"/>
    </source>
</evidence>
<dbReference type="InterPro" id="IPR013783">
    <property type="entry name" value="Ig-like_fold"/>
</dbReference>
<dbReference type="PANTHER" id="PTHR11860">
    <property type="entry name" value="POLYMERIC-IMMUNOGLOBULIN RECEPTOR"/>
    <property type="match status" value="1"/>
</dbReference>
<dbReference type="AlphaFoldDB" id="A0A8C6M6W9"/>
<dbReference type="SMART" id="SM00406">
    <property type="entry name" value="IGv"/>
    <property type="match status" value="2"/>
</dbReference>
<dbReference type="CDD" id="cd05716">
    <property type="entry name" value="IgV_pIgR_like"/>
    <property type="match status" value="2"/>
</dbReference>
<dbReference type="InterPro" id="IPR050671">
    <property type="entry name" value="CD300_family_receptors"/>
</dbReference>
<reference evidence="6" key="1">
    <citation type="submission" date="2025-08" db="UniProtKB">
        <authorList>
            <consortium name="Ensembl"/>
        </authorList>
    </citation>
    <scope>IDENTIFICATION</scope>
</reference>
<evidence type="ECO:0000256" key="1">
    <source>
        <dbReference type="ARBA" id="ARBA00004370"/>
    </source>
</evidence>
<dbReference type="InterPro" id="IPR007110">
    <property type="entry name" value="Ig-like_dom"/>
</dbReference>
<dbReference type="PANTHER" id="PTHR11860:SF118">
    <property type="entry name" value="CMRF35-LIKE MOLECULE 3-RELATED"/>
    <property type="match status" value="1"/>
</dbReference>
<evidence type="ECO:0000313" key="7">
    <source>
        <dbReference type="Proteomes" id="UP000694548"/>
    </source>
</evidence>
<accession>A0A8C6M6W9</accession>
<organism evidence="6 7">
    <name type="scientific">Nothobranchius furzeri</name>
    <name type="common">Turquoise killifish</name>
    <dbReference type="NCBI Taxonomy" id="105023"/>
    <lineage>
        <taxon>Eukaryota</taxon>
        <taxon>Metazoa</taxon>
        <taxon>Chordata</taxon>
        <taxon>Craniata</taxon>
        <taxon>Vertebrata</taxon>
        <taxon>Euteleostomi</taxon>
        <taxon>Actinopterygii</taxon>
        <taxon>Neopterygii</taxon>
        <taxon>Teleostei</taxon>
        <taxon>Neoteleostei</taxon>
        <taxon>Acanthomorphata</taxon>
        <taxon>Ovalentaria</taxon>
        <taxon>Atherinomorphae</taxon>
        <taxon>Cyprinodontiformes</taxon>
        <taxon>Nothobranchiidae</taxon>
        <taxon>Nothobranchius</taxon>
    </lineage>
</organism>
<feature type="signal peptide" evidence="4">
    <location>
        <begin position="1"/>
        <end position="23"/>
    </location>
</feature>
<name>A0A8C6M6W9_NOTFU</name>